<name>A0ABT6GB60_9PROT</name>
<accession>A0ABT6GB60</accession>
<gene>
    <name evidence="2" type="ORF">P7680_09525</name>
</gene>
<proteinExistence type="predicted"/>
<reference evidence="2 3" key="1">
    <citation type="submission" date="2023-03" db="EMBL/GenBank/DDBJ databases">
        <title>Strain FZY0004 represents a novel species in the genus Thalassospira isolated from seawater.</title>
        <authorList>
            <person name="Fu Z.-Y."/>
        </authorList>
    </citation>
    <scope>NUCLEOTIDE SEQUENCE [LARGE SCALE GENOMIC DNA]</scope>
    <source>
        <strain evidence="2 3">FZY0004</strain>
    </source>
</reference>
<dbReference type="RefSeq" id="WP_181846389.1">
    <property type="nucleotide sequence ID" value="NZ_JARSBO010000004.1"/>
</dbReference>
<dbReference type="EMBL" id="JARSBO010000004">
    <property type="protein sequence ID" value="MDG4719239.1"/>
    <property type="molecule type" value="Genomic_DNA"/>
</dbReference>
<evidence type="ECO:0000313" key="2">
    <source>
        <dbReference type="EMBL" id="MDG4719239.1"/>
    </source>
</evidence>
<sequence>MPDLISLQSTRIGLIYFDRARSDRVASNQFWPGQVGPGRIEASQVGPGRGGSG</sequence>
<protein>
    <submittedName>
        <fullName evidence="2">Uncharacterized protein</fullName>
    </submittedName>
</protein>
<evidence type="ECO:0000256" key="1">
    <source>
        <dbReference type="SAM" id="MobiDB-lite"/>
    </source>
</evidence>
<organism evidence="2 3">
    <name type="scientific">Thalassospira aquimaris</name>
    <dbReference type="NCBI Taxonomy" id="3037796"/>
    <lineage>
        <taxon>Bacteria</taxon>
        <taxon>Pseudomonadati</taxon>
        <taxon>Pseudomonadota</taxon>
        <taxon>Alphaproteobacteria</taxon>
        <taxon>Rhodospirillales</taxon>
        <taxon>Thalassospiraceae</taxon>
        <taxon>Thalassospira</taxon>
    </lineage>
</organism>
<evidence type="ECO:0000313" key="3">
    <source>
        <dbReference type="Proteomes" id="UP001529180"/>
    </source>
</evidence>
<comment type="caution">
    <text evidence="2">The sequence shown here is derived from an EMBL/GenBank/DDBJ whole genome shotgun (WGS) entry which is preliminary data.</text>
</comment>
<feature type="region of interest" description="Disordered" evidence="1">
    <location>
        <begin position="29"/>
        <end position="53"/>
    </location>
</feature>
<dbReference type="Proteomes" id="UP001529180">
    <property type="component" value="Unassembled WGS sequence"/>
</dbReference>
<keyword evidence="3" id="KW-1185">Reference proteome</keyword>